<feature type="domain" description="YdhG-like" evidence="1">
    <location>
        <begin position="15"/>
        <end position="109"/>
    </location>
</feature>
<dbReference type="Pfam" id="PF08818">
    <property type="entry name" value="DUF1801"/>
    <property type="match status" value="1"/>
</dbReference>
<evidence type="ECO:0000259" key="1">
    <source>
        <dbReference type="Pfam" id="PF08818"/>
    </source>
</evidence>
<comment type="caution">
    <text evidence="2">The sequence shown here is derived from an EMBL/GenBank/DDBJ whole genome shotgun (WGS) entry which is preliminary data.</text>
</comment>
<dbReference type="EMBL" id="SDMQ01000004">
    <property type="protein sequence ID" value="TBT85857.1"/>
    <property type="molecule type" value="Genomic_DNA"/>
</dbReference>
<dbReference type="AlphaFoldDB" id="A0A4Q9KGH6"/>
<evidence type="ECO:0000313" key="2">
    <source>
        <dbReference type="EMBL" id="TBT85857.1"/>
    </source>
</evidence>
<proteinExistence type="predicted"/>
<evidence type="ECO:0000313" key="3">
    <source>
        <dbReference type="Proteomes" id="UP000292373"/>
    </source>
</evidence>
<dbReference type="OrthoDB" id="3236524at2"/>
<reference evidence="2 3" key="1">
    <citation type="submission" date="2019-01" db="EMBL/GenBank/DDBJ databases">
        <title>Lactibacter flavus gen. nov., sp. nov., a novel bacterium of the family Propionibacteriaceae isolated from raw milk and dairy products.</title>
        <authorList>
            <person name="Huptas C."/>
            <person name="Wenning M."/>
            <person name="Breitenwieser F."/>
            <person name="Doll E."/>
            <person name="Von Neubeck M."/>
            <person name="Busse H.-J."/>
            <person name="Scherer S."/>
        </authorList>
    </citation>
    <scope>NUCLEOTIDE SEQUENCE [LARGE SCALE GENOMIC DNA]</scope>
    <source>
        <strain evidence="2 3">KCTC 33808</strain>
    </source>
</reference>
<accession>A0A4Q9KGH6</accession>
<keyword evidence="3" id="KW-1185">Reference proteome</keyword>
<organism evidence="2 3">
    <name type="scientific">Propioniciclava sinopodophylli</name>
    <dbReference type="NCBI Taxonomy" id="1837344"/>
    <lineage>
        <taxon>Bacteria</taxon>
        <taxon>Bacillati</taxon>
        <taxon>Actinomycetota</taxon>
        <taxon>Actinomycetes</taxon>
        <taxon>Propionibacteriales</taxon>
        <taxon>Propionibacteriaceae</taxon>
        <taxon>Propioniciclava</taxon>
    </lineage>
</organism>
<dbReference type="InterPro" id="IPR014922">
    <property type="entry name" value="YdhG-like"/>
</dbReference>
<gene>
    <name evidence="2" type="ORF">ET989_05220</name>
</gene>
<sequence>MTVIDDYLAEHSGPHREHMDALRAIITRLAPDATQALAWGMPTWKLNGNLVHIAAGKHHVGLYPGGEGVEFVRDELVELGLKFSKGAIQLPVDRPVPVELVERLVAFRVAQQEAKGR</sequence>
<dbReference type="SUPFAM" id="SSF159888">
    <property type="entry name" value="YdhG-like"/>
    <property type="match status" value="1"/>
</dbReference>
<name>A0A4Q9KGH6_9ACTN</name>
<dbReference type="Proteomes" id="UP000292373">
    <property type="component" value="Unassembled WGS sequence"/>
</dbReference>
<dbReference type="RefSeq" id="WP_131167507.1">
    <property type="nucleotide sequence ID" value="NZ_SDMQ01000004.1"/>
</dbReference>
<dbReference type="Gene3D" id="3.90.1150.200">
    <property type="match status" value="1"/>
</dbReference>
<protein>
    <recommendedName>
        <fullName evidence="1">YdhG-like domain-containing protein</fullName>
    </recommendedName>
</protein>